<dbReference type="Gene3D" id="2.20.28.30">
    <property type="entry name" value="RNA polymerase ii, chain L"/>
    <property type="match status" value="1"/>
</dbReference>
<feature type="transmembrane region" description="Helical" evidence="1">
    <location>
        <begin position="326"/>
        <end position="344"/>
    </location>
</feature>
<feature type="transmembrane region" description="Helical" evidence="1">
    <location>
        <begin position="356"/>
        <end position="375"/>
    </location>
</feature>
<accession>A0A1H6IH08</accession>
<keyword evidence="1" id="KW-0472">Membrane</keyword>
<reference evidence="2 3" key="1">
    <citation type="submission" date="2016-10" db="EMBL/GenBank/DDBJ databases">
        <authorList>
            <person name="de Groot N.N."/>
        </authorList>
    </citation>
    <scope>NUCLEOTIDE SEQUENCE [LARGE SCALE GENOMIC DNA]</scope>
    <source>
        <strain evidence="2 3">YAD2003</strain>
    </source>
</reference>
<protein>
    <recommendedName>
        <fullName evidence="4">Replication restart DNA helicase PriA</fullName>
    </recommendedName>
</protein>
<evidence type="ECO:0000313" key="2">
    <source>
        <dbReference type="EMBL" id="SEH48217.1"/>
    </source>
</evidence>
<keyword evidence="1" id="KW-1133">Transmembrane helix</keyword>
<evidence type="ECO:0000256" key="1">
    <source>
        <dbReference type="SAM" id="Phobius"/>
    </source>
</evidence>
<dbReference type="Proteomes" id="UP000183190">
    <property type="component" value="Unassembled WGS sequence"/>
</dbReference>
<sequence length="417" mass="49311">MADVTEYKCPSCGAPMRFDIDHQSMVCRFCSKKYDLEYVRSHFNEIADDKLSDFDWVDRTKYVWEPYEQEKLEEFECSSCGGKIVTKSFYASARCPYCKHYVIIPSDLDGDIRPDKVIPFKVTSAEFWDKYTEYLSEFRRVPKEFHSKSAKNDIIGYYIPVWRYSCKYEPEESYSVIVNDYPILANDADVKEDVFYTLLPYDYSEAEEFSESCLTGFCASRYIIGAENAMKMTDSVLRMDYNVYINAVFLLKKDDEEPLDTSEKLDRLMNESLNQYMRNRKLAYYLVPVWLLKIKYNDEEFTYAMNGQTGEMRVDKLPRKSRLKSVFWSAFALIVLFISLLFIYKNNDLLRSSSVVLIFFLCIGIILIIAFYAFAREVVNAIPIKKVYYNSKRYDEQKLWSLDDFSSKHLSKRKRRR</sequence>
<dbReference type="AlphaFoldDB" id="A0A1H6IH08"/>
<evidence type="ECO:0008006" key="4">
    <source>
        <dbReference type="Google" id="ProtNLM"/>
    </source>
</evidence>
<gene>
    <name evidence="2" type="ORF">SAMN02910265_00961</name>
</gene>
<name>A0A1H6IH08_RUMFL</name>
<dbReference type="OrthoDB" id="3182597at2"/>
<keyword evidence="1" id="KW-0812">Transmembrane</keyword>
<dbReference type="RefSeq" id="WP_074714728.1">
    <property type="nucleotide sequence ID" value="NZ_FNWV01000002.1"/>
</dbReference>
<evidence type="ECO:0000313" key="3">
    <source>
        <dbReference type="Proteomes" id="UP000183190"/>
    </source>
</evidence>
<proteinExistence type="predicted"/>
<organism evidence="2 3">
    <name type="scientific">Ruminococcus flavefaciens</name>
    <dbReference type="NCBI Taxonomy" id="1265"/>
    <lineage>
        <taxon>Bacteria</taxon>
        <taxon>Bacillati</taxon>
        <taxon>Bacillota</taxon>
        <taxon>Clostridia</taxon>
        <taxon>Eubacteriales</taxon>
        <taxon>Oscillospiraceae</taxon>
        <taxon>Ruminococcus</taxon>
    </lineage>
</organism>
<dbReference type="EMBL" id="FNWV01000002">
    <property type="protein sequence ID" value="SEH48217.1"/>
    <property type="molecule type" value="Genomic_DNA"/>
</dbReference>